<feature type="compositionally biased region" description="Polar residues" evidence="4">
    <location>
        <begin position="102"/>
        <end position="112"/>
    </location>
</feature>
<evidence type="ECO:0000313" key="7">
    <source>
        <dbReference type="Proteomes" id="UP000190831"/>
    </source>
</evidence>
<dbReference type="InterPro" id="IPR011421">
    <property type="entry name" value="BCNT-C"/>
</dbReference>
<feature type="domain" description="BCNT-C" evidence="5">
    <location>
        <begin position="205"/>
        <end position="282"/>
    </location>
</feature>
<dbReference type="PROSITE" id="PS51279">
    <property type="entry name" value="BCNT_C"/>
    <property type="match status" value="1"/>
</dbReference>
<feature type="compositionally biased region" description="Acidic residues" evidence="4">
    <location>
        <begin position="20"/>
        <end position="35"/>
    </location>
</feature>
<evidence type="ECO:0000256" key="1">
    <source>
        <dbReference type="ARBA" id="ARBA00010465"/>
    </source>
</evidence>
<dbReference type="CDD" id="cd22868">
    <property type="entry name" value="Swc5_NTD"/>
    <property type="match status" value="1"/>
</dbReference>
<evidence type="ECO:0000256" key="4">
    <source>
        <dbReference type="SAM" id="MobiDB-lite"/>
    </source>
</evidence>
<evidence type="ECO:0000313" key="6">
    <source>
        <dbReference type="EMBL" id="SCW00543.1"/>
    </source>
</evidence>
<dbReference type="Proteomes" id="UP000190831">
    <property type="component" value="Chromosome C"/>
</dbReference>
<keyword evidence="7" id="KW-1185">Reference proteome</keyword>
<sequence>MSVEAEMNDASELREHEELETFEGEGYNEEEDEDFDPTKERLESRIDDSDDGDLEGQESVNHNVDYSKIESEQGGLIRTRHARKVEEEMARNQMYESLENEGISQSTQNLWQELQDESSKRLQKGSSVMSDIKETKQETLKEELVLIDRTYKFAGEIIHEKKWVSKSSAEAQEYLKSLKFKNSESSAKVTKVPTNENGIKLRRPLKRQPLLEQIIAGAIKPKLTTLEKSKMDWARYVDKEGITDELTLHNKDGYLAKQDFLSRVEFHKDQQYRNMRKQQLNQKSSP</sequence>
<name>A0A1G4M9J9_LACFM</name>
<reference evidence="6 7" key="1">
    <citation type="submission" date="2016-03" db="EMBL/GenBank/DDBJ databases">
        <authorList>
            <person name="Devillers H."/>
        </authorList>
    </citation>
    <scope>NUCLEOTIDE SEQUENCE [LARGE SCALE GENOMIC DNA]</scope>
    <source>
        <strain evidence="6">CBS 6772</strain>
    </source>
</reference>
<comment type="function">
    <text evidence="3">Component of the SWR1 complex which mediates the ATP-dependent exchange of histone H2A for the H2A variant HZT1 leading to transcriptional regulation of selected genes by chromatin remodeling. Involved in chromosome stability.</text>
</comment>
<dbReference type="OrthoDB" id="445677at2759"/>
<dbReference type="EMBL" id="LT598485">
    <property type="protein sequence ID" value="SCW00543.1"/>
    <property type="molecule type" value="Genomic_DNA"/>
</dbReference>
<evidence type="ECO:0000256" key="3">
    <source>
        <dbReference type="ARBA" id="ARBA00025222"/>
    </source>
</evidence>
<comment type="similarity">
    <text evidence="1">Belongs to the SWC5 family.</text>
</comment>
<feature type="region of interest" description="Disordered" evidence="4">
    <location>
        <begin position="98"/>
        <end position="130"/>
    </location>
</feature>
<feature type="region of interest" description="Disordered" evidence="4">
    <location>
        <begin position="1"/>
        <end position="81"/>
    </location>
</feature>
<dbReference type="PANTHER" id="PTHR48407">
    <property type="entry name" value="CRANIOFACIAL DEVELOPMENT PROTEIN 1"/>
    <property type="match status" value="1"/>
</dbReference>
<evidence type="ECO:0000256" key="2">
    <source>
        <dbReference type="ARBA" id="ARBA00019138"/>
    </source>
</evidence>
<organism evidence="6 7">
    <name type="scientific">Lachancea fermentati</name>
    <name type="common">Zygosaccharomyces fermentati</name>
    <dbReference type="NCBI Taxonomy" id="4955"/>
    <lineage>
        <taxon>Eukaryota</taxon>
        <taxon>Fungi</taxon>
        <taxon>Dikarya</taxon>
        <taxon>Ascomycota</taxon>
        <taxon>Saccharomycotina</taxon>
        <taxon>Saccharomycetes</taxon>
        <taxon>Saccharomycetales</taxon>
        <taxon>Saccharomycetaceae</taxon>
        <taxon>Lachancea</taxon>
    </lineage>
</organism>
<dbReference type="STRING" id="4955.A0A1G4M9J9"/>
<proteinExistence type="inferred from homology"/>
<dbReference type="Pfam" id="PF07572">
    <property type="entry name" value="BCNT"/>
    <property type="match status" value="1"/>
</dbReference>
<evidence type="ECO:0000259" key="5">
    <source>
        <dbReference type="PROSITE" id="PS51279"/>
    </source>
</evidence>
<dbReference type="InterPro" id="IPR027124">
    <property type="entry name" value="Swc5/CFDP1/2"/>
</dbReference>
<dbReference type="PANTHER" id="PTHR48407:SF1">
    <property type="entry name" value="CRANIOFACIAL DEVELOPMENT PROTEIN 1"/>
    <property type="match status" value="1"/>
</dbReference>
<gene>
    <name evidence="6" type="ORF">LAFE_0C06502G</name>
</gene>
<dbReference type="AlphaFoldDB" id="A0A1G4M9J9"/>
<dbReference type="GO" id="GO:0000812">
    <property type="term" value="C:Swr1 complex"/>
    <property type="evidence" value="ECO:0007669"/>
    <property type="project" value="TreeGrafter"/>
</dbReference>
<feature type="compositionally biased region" description="Basic and acidic residues" evidence="4">
    <location>
        <begin position="36"/>
        <end position="47"/>
    </location>
</feature>
<dbReference type="OMA" id="LDWAAYV"/>
<accession>A0A1G4M9J9</accession>
<protein>
    <recommendedName>
        <fullName evidence="2">SWR1-complex protein 5</fullName>
    </recommendedName>
</protein>